<dbReference type="CDD" id="cd15047">
    <property type="entry name" value="7tmC_GABA-B-like"/>
    <property type="match status" value="1"/>
</dbReference>
<evidence type="ECO:0000256" key="9">
    <source>
        <dbReference type="SAM" id="MobiDB-lite"/>
    </source>
</evidence>
<dbReference type="AlphaFoldDB" id="A0A6V2KI41"/>
<dbReference type="PRINTS" id="PR01176">
    <property type="entry name" value="GABABRECEPTR"/>
</dbReference>
<feature type="transmembrane region" description="Helical" evidence="10">
    <location>
        <begin position="714"/>
        <end position="735"/>
    </location>
</feature>
<evidence type="ECO:0000256" key="2">
    <source>
        <dbReference type="ARBA" id="ARBA00022692"/>
    </source>
</evidence>
<evidence type="ECO:0000259" key="11">
    <source>
        <dbReference type="PROSITE" id="PS50259"/>
    </source>
</evidence>
<dbReference type="GO" id="GO:0038039">
    <property type="term" value="C:G protein-coupled receptor heterodimeric complex"/>
    <property type="evidence" value="ECO:0007669"/>
    <property type="project" value="TreeGrafter"/>
</dbReference>
<name>A0A6V2KI41_9STRA</name>
<feature type="transmembrane region" description="Helical" evidence="10">
    <location>
        <begin position="747"/>
        <end position="766"/>
    </location>
</feature>
<feature type="transmembrane region" description="Helical" evidence="10">
    <location>
        <begin position="552"/>
        <end position="575"/>
    </location>
</feature>
<evidence type="ECO:0000256" key="5">
    <source>
        <dbReference type="ARBA" id="ARBA00023136"/>
    </source>
</evidence>
<evidence type="ECO:0000256" key="4">
    <source>
        <dbReference type="ARBA" id="ARBA00023040"/>
    </source>
</evidence>
<evidence type="ECO:0000256" key="8">
    <source>
        <dbReference type="ARBA" id="ARBA00023224"/>
    </source>
</evidence>
<evidence type="ECO:0000256" key="6">
    <source>
        <dbReference type="ARBA" id="ARBA00023170"/>
    </source>
</evidence>
<keyword evidence="2 10" id="KW-0812">Transmembrane</keyword>
<feature type="region of interest" description="Disordered" evidence="9">
    <location>
        <begin position="880"/>
        <end position="999"/>
    </location>
</feature>
<keyword evidence="6" id="KW-0675">Receptor</keyword>
<gene>
    <name evidence="12" type="ORF">DBRI00130_LOCUS30340</name>
    <name evidence="13" type="ORF">DBRI00130_LOCUS30343</name>
</gene>
<keyword evidence="7" id="KW-0325">Glycoprotein</keyword>
<dbReference type="GO" id="GO:0004965">
    <property type="term" value="F:G protein-coupled GABA receptor activity"/>
    <property type="evidence" value="ECO:0007669"/>
    <property type="project" value="InterPro"/>
</dbReference>
<evidence type="ECO:0000256" key="7">
    <source>
        <dbReference type="ARBA" id="ARBA00023180"/>
    </source>
</evidence>
<accession>A0A6V2KI41</accession>
<organism evidence="13">
    <name type="scientific">Ditylum brightwellii</name>
    <dbReference type="NCBI Taxonomy" id="49249"/>
    <lineage>
        <taxon>Eukaryota</taxon>
        <taxon>Sar</taxon>
        <taxon>Stramenopiles</taxon>
        <taxon>Ochrophyta</taxon>
        <taxon>Bacillariophyta</taxon>
        <taxon>Mediophyceae</taxon>
        <taxon>Lithodesmiophycidae</taxon>
        <taxon>Lithodesmiales</taxon>
        <taxon>Lithodesmiaceae</taxon>
        <taxon>Ditylum</taxon>
    </lineage>
</organism>
<dbReference type="PANTHER" id="PTHR10519:SF20">
    <property type="entry name" value="G-PROTEIN COUPLED RECEPTOR 156-RELATED"/>
    <property type="match status" value="1"/>
</dbReference>
<feature type="compositionally biased region" description="Polar residues" evidence="9">
    <location>
        <begin position="990"/>
        <end position="999"/>
    </location>
</feature>
<feature type="transmembrane region" description="Helical" evidence="10">
    <location>
        <begin position="587"/>
        <end position="610"/>
    </location>
</feature>
<feature type="domain" description="G-protein coupled receptors family 3 profile" evidence="11">
    <location>
        <begin position="552"/>
        <end position="806"/>
    </location>
</feature>
<dbReference type="EMBL" id="HBNS01038898">
    <property type="protein sequence ID" value="CAE4636534.1"/>
    <property type="molecule type" value="Transcribed_RNA"/>
</dbReference>
<feature type="transmembrane region" description="Helical" evidence="10">
    <location>
        <begin position="622"/>
        <end position="641"/>
    </location>
</feature>
<keyword evidence="8" id="KW-0807">Transducer</keyword>
<evidence type="ECO:0000256" key="3">
    <source>
        <dbReference type="ARBA" id="ARBA00022989"/>
    </source>
</evidence>
<proteinExistence type="predicted"/>
<reference evidence="13" key="1">
    <citation type="submission" date="2021-01" db="EMBL/GenBank/DDBJ databases">
        <authorList>
            <person name="Corre E."/>
            <person name="Pelletier E."/>
            <person name="Niang G."/>
            <person name="Scheremetjew M."/>
            <person name="Finn R."/>
            <person name="Kale V."/>
            <person name="Holt S."/>
            <person name="Cochrane G."/>
            <person name="Meng A."/>
            <person name="Brown T."/>
            <person name="Cohen L."/>
        </authorList>
    </citation>
    <scope>NUCLEOTIDE SEQUENCE</scope>
    <source>
        <strain evidence="13">GSO104</strain>
    </source>
</reference>
<protein>
    <recommendedName>
        <fullName evidence="11">G-protein coupled receptors family 3 profile domain-containing protein</fullName>
    </recommendedName>
</protein>
<comment type="subcellular location">
    <subcellularLocation>
        <location evidence="1">Membrane</location>
        <topology evidence="1">Multi-pass membrane protein</topology>
    </subcellularLocation>
</comment>
<dbReference type="InterPro" id="IPR002455">
    <property type="entry name" value="GPCR3_GABA-B"/>
</dbReference>
<dbReference type="EMBL" id="HBNS01038895">
    <property type="protein sequence ID" value="CAE4636528.1"/>
    <property type="molecule type" value="Transcribed_RNA"/>
</dbReference>
<dbReference type="PANTHER" id="PTHR10519">
    <property type="entry name" value="GABA-B RECEPTOR"/>
    <property type="match status" value="1"/>
</dbReference>
<sequence>MSRRKRQNIHLLSKMCFTPLTIMVYLAFVASGPRRIEAALSCTDSTECVALYHPNSRCVKNSCSNPFSSGCLFNMNTTTAAQNDVHFESVRVCNSDDPPHALEKGLCRLSKFNYTELRINVGNWETTAFYAWVAQILLSELLDVPVSLEIGHGIDSSKPTLNFYDEENSFPYATTAYDYASLREGNRLSDCLSTNDTSVPCSHAIMEVWNGQTSLLASENTAGHIEPAEGNGMVGKLGWYVPSFVIERHPEVSSFWGLQNQREKMASMFKRPYTWEKYCQLLSPTNCSSSFYDGVARRWPETDAERGVYYKSQLYTGHFADTAKNNCTANPTTCSGHIVDAPCSWSTNLEQQAFWNDIYLESDGPNEPNDSYSYGQMIQILRAANETKSNIIMWWWKPDGLVLEFAGTDAELHPVTLPPASEICVAKRVGPGVNGRCSSDISVRRGTKAGSCDNDHHALKKVVCSRLYSDTYDVSPPRRSPAYDFIKSIQVTDLEMEDMLKHWALRGVDKYGYDGRDAVCTWVRDNLDDLQRFIPRGYPRTLDGRNRYKESYMYAAMAMGIVALIVVFSTTFVTYHQRDTRILRLANVQFLILMLIGFSFVSLGAILFATQPSLVSCTMRQWLVTIGYTLGLVPLVVKVGAINKLVRSARKMKRVVLSRKYLFQVVLSIVTIAIIYLIAWSIVDAPTRTEEWNLSEKDLDFITVNVDCSSRYQFWVYITLAWEFMLCLSACVLSVQARKVAQEFNESHLLFALAFSHFAFLSMRAVTQILSSTGSASVRAAVASFLLSSDVLTAISIYFIPKFIIIAKKKPTALKKVTISGMSGVSGASDFSQGGSEAFQSEAGGRRAVILSEANARAKEIQPAAAPSNTKRQVRWVTGWSKNGQSAPSPRLSLSKTTFPQHHQKKEEDSDESSISINNDIESSEESSHDTQQSQHQLKLERVQDDSQSQVDRIKHDASTQKRGIVALRGDEGNEEEKEELCSSTESSDEQFYQNAKIP</sequence>
<feature type="compositionally biased region" description="Polar residues" evidence="9">
    <location>
        <begin position="880"/>
        <end position="901"/>
    </location>
</feature>
<keyword evidence="4" id="KW-0297">G-protein coupled receptor</keyword>
<keyword evidence="3 10" id="KW-1133">Transmembrane helix</keyword>
<dbReference type="InterPro" id="IPR017978">
    <property type="entry name" value="GPCR_3_C"/>
</dbReference>
<evidence type="ECO:0000256" key="10">
    <source>
        <dbReference type="SAM" id="Phobius"/>
    </source>
</evidence>
<keyword evidence="5 10" id="KW-0472">Membrane</keyword>
<feature type="transmembrane region" description="Helical" evidence="10">
    <location>
        <begin position="661"/>
        <end position="683"/>
    </location>
</feature>
<evidence type="ECO:0000313" key="13">
    <source>
        <dbReference type="EMBL" id="CAE4636534.1"/>
    </source>
</evidence>
<dbReference type="PROSITE" id="PS50259">
    <property type="entry name" value="G_PROTEIN_RECEP_F3_4"/>
    <property type="match status" value="1"/>
</dbReference>
<evidence type="ECO:0000313" key="12">
    <source>
        <dbReference type="EMBL" id="CAE4636528.1"/>
    </source>
</evidence>
<feature type="transmembrane region" description="Helical" evidence="10">
    <location>
        <begin position="778"/>
        <end position="800"/>
    </location>
</feature>
<dbReference type="Pfam" id="PF00003">
    <property type="entry name" value="7tm_3"/>
    <property type="match status" value="1"/>
</dbReference>
<evidence type="ECO:0000256" key="1">
    <source>
        <dbReference type="ARBA" id="ARBA00004141"/>
    </source>
</evidence>